<dbReference type="EMBL" id="MU001674">
    <property type="protein sequence ID" value="KAF2460066.1"/>
    <property type="molecule type" value="Genomic_DNA"/>
</dbReference>
<dbReference type="Pfam" id="PF09325">
    <property type="entry name" value="Vps5"/>
    <property type="match status" value="1"/>
</dbReference>
<dbReference type="InterPro" id="IPR036871">
    <property type="entry name" value="PX_dom_sf"/>
</dbReference>
<dbReference type="GO" id="GO:0034727">
    <property type="term" value="P:piecemeal microautophagy of the nucleus"/>
    <property type="evidence" value="ECO:0007669"/>
    <property type="project" value="TreeGrafter"/>
</dbReference>
<evidence type="ECO:0000256" key="6">
    <source>
        <dbReference type="ARBA" id="ARBA00022753"/>
    </source>
</evidence>
<dbReference type="InterPro" id="IPR001683">
    <property type="entry name" value="PX_dom"/>
</dbReference>
<dbReference type="SUPFAM" id="SSF64268">
    <property type="entry name" value="PX domain"/>
    <property type="match status" value="1"/>
</dbReference>
<gene>
    <name evidence="15" type="ORF">BDY21DRAFT_299640</name>
</gene>
<evidence type="ECO:0000256" key="3">
    <source>
        <dbReference type="ARBA" id="ARBA00010883"/>
    </source>
</evidence>
<dbReference type="Gene3D" id="3.30.1520.10">
    <property type="entry name" value="Phox-like domain"/>
    <property type="match status" value="1"/>
</dbReference>
<keyword evidence="12" id="KW-0175">Coiled coil</keyword>
<reference evidence="15" key="1">
    <citation type="journal article" date="2020" name="Stud. Mycol.">
        <title>101 Dothideomycetes genomes: a test case for predicting lifestyles and emergence of pathogens.</title>
        <authorList>
            <person name="Haridas S."/>
            <person name="Albert R."/>
            <person name="Binder M."/>
            <person name="Bloem J."/>
            <person name="Labutti K."/>
            <person name="Salamov A."/>
            <person name="Andreopoulos B."/>
            <person name="Baker S."/>
            <person name="Barry K."/>
            <person name="Bills G."/>
            <person name="Bluhm B."/>
            <person name="Cannon C."/>
            <person name="Castanera R."/>
            <person name="Culley D."/>
            <person name="Daum C."/>
            <person name="Ezra D."/>
            <person name="Gonzalez J."/>
            <person name="Henrissat B."/>
            <person name="Kuo A."/>
            <person name="Liang C."/>
            <person name="Lipzen A."/>
            <person name="Lutzoni F."/>
            <person name="Magnuson J."/>
            <person name="Mondo S."/>
            <person name="Nolan M."/>
            <person name="Ohm R."/>
            <person name="Pangilinan J."/>
            <person name="Park H.-J."/>
            <person name="Ramirez L."/>
            <person name="Alfaro M."/>
            <person name="Sun H."/>
            <person name="Tritt A."/>
            <person name="Yoshinaga Y."/>
            <person name="Zwiers L.-H."/>
            <person name="Turgeon B."/>
            <person name="Goodwin S."/>
            <person name="Spatafora J."/>
            <person name="Crous P."/>
            <person name="Grigoriev I."/>
        </authorList>
    </citation>
    <scope>NUCLEOTIDE SEQUENCE</scope>
    <source>
        <strain evidence="15">ATCC 16933</strain>
    </source>
</reference>
<dbReference type="CDD" id="cd07628">
    <property type="entry name" value="BAR_Atg24p"/>
    <property type="match status" value="1"/>
</dbReference>
<evidence type="ECO:0000256" key="2">
    <source>
        <dbReference type="ARBA" id="ARBA00004496"/>
    </source>
</evidence>
<dbReference type="SUPFAM" id="SSF103657">
    <property type="entry name" value="BAR/IMD domain-like"/>
    <property type="match status" value="1"/>
</dbReference>
<evidence type="ECO:0000256" key="8">
    <source>
        <dbReference type="ARBA" id="ARBA00023121"/>
    </source>
</evidence>
<keyword evidence="9" id="KW-0472">Membrane</keyword>
<dbReference type="GO" id="GO:0005769">
    <property type="term" value="C:early endosome"/>
    <property type="evidence" value="ECO:0007669"/>
    <property type="project" value="TreeGrafter"/>
</dbReference>
<dbReference type="OrthoDB" id="205639at2759"/>
<evidence type="ECO:0000313" key="15">
    <source>
        <dbReference type="EMBL" id="KAF2460066.1"/>
    </source>
</evidence>
<dbReference type="GO" id="GO:0015031">
    <property type="term" value="P:protein transport"/>
    <property type="evidence" value="ECO:0007669"/>
    <property type="project" value="TreeGrafter"/>
</dbReference>
<evidence type="ECO:0000256" key="5">
    <source>
        <dbReference type="ARBA" id="ARBA00022490"/>
    </source>
</evidence>
<sequence>MDSQDFNEGRLECTVTKPQKENDGTKDAYVSYLVSTQVSTHPQPGSTTASCARTDFKSFQRPEFSVRRRFTDFVFLFKTLSREYPQCAVPPLPDKHKMEYVRGDRFGPDFTQRRAHSLHRFLKRLTLHPVLRRAALLILFLESPDWHQTMRSRPSRGSSLSDSGGGASSGVFDNFTDTFLNAFSKVHKPDRRFIEVRERADKLEEDLGHVEKIVARVARRQADLDADYGDLATQFQKLVALESGVDAPLTSFAVSVDTTSKGWKGLRDATDQNYLTSLRDMGAYILALRALLKTREQKQLDFEGLTDYLNKAAQDRDSLASQHGYGGAGLGASAFLRSKIEDVRGVDHEQSRRERVRKLELQIERLTREVDDAKTTMEAFDEQVVKEVADFERIKAVEFRDTLGDLADAHVDFYKSTIDTWERFLQDMEKERAAEESG</sequence>
<dbReference type="FunFam" id="1.20.1270.60:FF:000042">
    <property type="entry name" value="Vacuolar targeting protein Atg24"/>
    <property type="match status" value="1"/>
</dbReference>
<organism evidence="15 16">
    <name type="scientific">Lineolata rhizophorae</name>
    <dbReference type="NCBI Taxonomy" id="578093"/>
    <lineage>
        <taxon>Eukaryota</taxon>
        <taxon>Fungi</taxon>
        <taxon>Dikarya</taxon>
        <taxon>Ascomycota</taxon>
        <taxon>Pezizomycotina</taxon>
        <taxon>Dothideomycetes</taxon>
        <taxon>Dothideomycetes incertae sedis</taxon>
        <taxon>Lineolatales</taxon>
        <taxon>Lineolataceae</taxon>
        <taxon>Lineolata</taxon>
    </lineage>
</organism>
<evidence type="ECO:0000256" key="11">
    <source>
        <dbReference type="ARBA" id="ARBA00041273"/>
    </source>
</evidence>
<dbReference type="PROSITE" id="PS50195">
    <property type="entry name" value="PX"/>
    <property type="match status" value="1"/>
</dbReference>
<keyword evidence="5" id="KW-0963">Cytoplasm</keyword>
<evidence type="ECO:0000259" key="14">
    <source>
        <dbReference type="PROSITE" id="PS50195"/>
    </source>
</evidence>
<feature type="domain" description="PX" evidence="14">
    <location>
        <begin position="10"/>
        <end position="148"/>
    </location>
</feature>
<dbReference type="CDD" id="cd06863">
    <property type="entry name" value="PX_Atg24p"/>
    <property type="match status" value="1"/>
</dbReference>
<dbReference type="Gene3D" id="1.20.1270.60">
    <property type="entry name" value="Arfaptin homology (AH) domain/BAR domain"/>
    <property type="match status" value="1"/>
</dbReference>
<feature type="region of interest" description="Disordered" evidence="13">
    <location>
        <begin position="1"/>
        <end position="23"/>
    </location>
</feature>
<keyword evidence="8" id="KW-0446">Lipid-binding</keyword>
<evidence type="ECO:0000256" key="12">
    <source>
        <dbReference type="SAM" id="Coils"/>
    </source>
</evidence>
<comment type="similarity">
    <text evidence="3">Belongs to the sorting nexin family.</text>
</comment>
<keyword evidence="4" id="KW-0813">Transport</keyword>
<keyword evidence="7" id="KW-0072">Autophagy</keyword>
<dbReference type="InterPro" id="IPR027267">
    <property type="entry name" value="AH/BAR_dom_sf"/>
</dbReference>
<dbReference type="PANTHER" id="PTHR45949">
    <property type="entry name" value="SORTING NEXIN-4"/>
    <property type="match status" value="1"/>
</dbReference>
<dbReference type="AlphaFoldDB" id="A0A6A6P7S5"/>
<dbReference type="Proteomes" id="UP000799766">
    <property type="component" value="Unassembled WGS sequence"/>
</dbReference>
<evidence type="ECO:0000256" key="10">
    <source>
        <dbReference type="ARBA" id="ARBA00040748"/>
    </source>
</evidence>
<evidence type="ECO:0000313" key="16">
    <source>
        <dbReference type="Proteomes" id="UP000799766"/>
    </source>
</evidence>
<dbReference type="PANTHER" id="PTHR45949:SF2">
    <property type="entry name" value="SORTING NEXIN-4"/>
    <property type="match status" value="1"/>
</dbReference>
<keyword evidence="16" id="KW-1185">Reference proteome</keyword>
<evidence type="ECO:0000256" key="13">
    <source>
        <dbReference type="SAM" id="MobiDB-lite"/>
    </source>
</evidence>
<evidence type="ECO:0000256" key="1">
    <source>
        <dbReference type="ARBA" id="ARBA00004481"/>
    </source>
</evidence>
<dbReference type="InterPro" id="IPR015404">
    <property type="entry name" value="Vps5_C"/>
</dbReference>
<dbReference type="GO" id="GO:0032456">
    <property type="term" value="P:endocytic recycling"/>
    <property type="evidence" value="ECO:0007669"/>
    <property type="project" value="TreeGrafter"/>
</dbReference>
<protein>
    <recommendedName>
        <fullName evidence="10">Sorting nexin-4</fullName>
    </recommendedName>
    <alternativeName>
        <fullName evidence="11">Autophagy-related protein 24</fullName>
    </alternativeName>
</protein>
<name>A0A6A6P7S5_9PEZI</name>
<dbReference type="GO" id="GO:0061709">
    <property type="term" value="P:reticulophagy"/>
    <property type="evidence" value="ECO:0007669"/>
    <property type="project" value="TreeGrafter"/>
</dbReference>
<feature type="coiled-coil region" evidence="12">
    <location>
        <begin position="349"/>
        <end position="383"/>
    </location>
</feature>
<dbReference type="SMART" id="SM00312">
    <property type="entry name" value="PX"/>
    <property type="match status" value="1"/>
</dbReference>
<dbReference type="GO" id="GO:0035091">
    <property type="term" value="F:phosphatidylinositol binding"/>
    <property type="evidence" value="ECO:0007669"/>
    <property type="project" value="InterPro"/>
</dbReference>
<keyword evidence="6" id="KW-0967">Endosome</keyword>
<dbReference type="Pfam" id="PF00787">
    <property type="entry name" value="PX"/>
    <property type="match status" value="1"/>
</dbReference>
<dbReference type="GO" id="GO:0000407">
    <property type="term" value="C:phagophore assembly site"/>
    <property type="evidence" value="ECO:0007669"/>
    <property type="project" value="TreeGrafter"/>
</dbReference>
<dbReference type="FunFam" id="3.30.1520.10:FF:000035">
    <property type="entry name" value="Sorting nexin-4 protein"/>
    <property type="match status" value="1"/>
</dbReference>
<comment type="subcellular location">
    <subcellularLocation>
        <location evidence="2">Cytoplasm</location>
    </subcellularLocation>
    <subcellularLocation>
        <location evidence="1">Endosome membrane</location>
        <topology evidence="1">Peripheral membrane protein</topology>
    </subcellularLocation>
</comment>
<dbReference type="GO" id="GO:0010008">
    <property type="term" value="C:endosome membrane"/>
    <property type="evidence" value="ECO:0007669"/>
    <property type="project" value="UniProtKB-SubCell"/>
</dbReference>
<dbReference type="GO" id="GO:0000422">
    <property type="term" value="P:autophagy of mitochondrion"/>
    <property type="evidence" value="ECO:0007669"/>
    <property type="project" value="TreeGrafter"/>
</dbReference>
<evidence type="ECO:0000256" key="4">
    <source>
        <dbReference type="ARBA" id="ARBA00022448"/>
    </source>
</evidence>
<evidence type="ECO:0000256" key="7">
    <source>
        <dbReference type="ARBA" id="ARBA00023006"/>
    </source>
</evidence>
<proteinExistence type="inferred from homology"/>
<accession>A0A6A6P7S5</accession>
<evidence type="ECO:0000256" key="9">
    <source>
        <dbReference type="ARBA" id="ARBA00023136"/>
    </source>
</evidence>